<proteinExistence type="predicted"/>
<comment type="subcellular location">
    <subcellularLocation>
        <location evidence="1">Nucleus</location>
    </subcellularLocation>
</comment>
<evidence type="ECO:0000256" key="4">
    <source>
        <dbReference type="ARBA" id="ARBA00023242"/>
    </source>
</evidence>
<dbReference type="InterPro" id="IPR009057">
    <property type="entry name" value="Homeodomain-like_sf"/>
</dbReference>
<dbReference type="Gene3D" id="1.10.10.60">
    <property type="entry name" value="Homeodomain-like"/>
    <property type="match status" value="1"/>
</dbReference>
<name>A0ABQ8ZN83_9ROSI</name>
<keyword evidence="4" id="KW-0539">Nucleus</keyword>
<organism evidence="6 7">
    <name type="scientific">Salix suchowensis</name>
    <dbReference type="NCBI Taxonomy" id="1278906"/>
    <lineage>
        <taxon>Eukaryota</taxon>
        <taxon>Viridiplantae</taxon>
        <taxon>Streptophyta</taxon>
        <taxon>Embryophyta</taxon>
        <taxon>Tracheophyta</taxon>
        <taxon>Spermatophyta</taxon>
        <taxon>Magnoliopsida</taxon>
        <taxon>eudicotyledons</taxon>
        <taxon>Gunneridae</taxon>
        <taxon>Pentapetalae</taxon>
        <taxon>rosids</taxon>
        <taxon>fabids</taxon>
        <taxon>Malpighiales</taxon>
        <taxon>Salicaceae</taxon>
        <taxon>Saliceae</taxon>
        <taxon>Salix</taxon>
    </lineage>
</organism>
<evidence type="ECO:0000256" key="1">
    <source>
        <dbReference type="ARBA" id="ARBA00004123"/>
    </source>
</evidence>
<keyword evidence="3" id="KW-0804">Transcription</keyword>
<dbReference type="PANTHER" id="PTHR31499:SF85">
    <property type="entry name" value="TRANSCRIPTION FACTOR MYB-RELATED FAMILY"/>
    <property type="match status" value="1"/>
</dbReference>
<dbReference type="InterPro" id="IPR046955">
    <property type="entry name" value="PHR1-like"/>
</dbReference>
<accession>A0ABQ8ZN83</accession>
<feature type="compositionally biased region" description="Polar residues" evidence="5">
    <location>
        <begin position="34"/>
        <end position="44"/>
    </location>
</feature>
<reference evidence="6" key="2">
    <citation type="journal article" date="2023" name="Int. J. Mol. Sci.">
        <title>De Novo Assembly and Annotation of 11 Diverse Shrub Willow (Salix) Genomes Reveals Novel Gene Organization in Sex-Linked Regions.</title>
        <authorList>
            <person name="Hyden B."/>
            <person name="Feng K."/>
            <person name="Yates T.B."/>
            <person name="Jawdy S."/>
            <person name="Cereghino C."/>
            <person name="Smart L.B."/>
            <person name="Muchero W."/>
        </authorList>
    </citation>
    <scope>NUCLEOTIDE SEQUENCE</scope>
    <source>
        <tissue evidence="6">Shoot tip</tissue>
    </source>
</reference>
<evidence type="ECO:0000256" key="2">
    <source>
        <dbReference type="ARBA" id="ARBA00023015"/>
    </source>
</evidence>
<evidence type="ECO:0000256" key="3">
    <source>
        <dbReference type="ARBA" id="ARBA00023163"/>
    </source>
</evidence>
<sequence length="95" mass="10653">MQLLAIHSALNFTKPNTSFQQQKQPENSPDDKISGTNNSVSSGATIEKATPKSILKEMDVHGLTIFHVKSHLQKYRAERYLSESKEGIFPLKLLN</sequence>
<dbReference type="PANTHER" id="PTHR31499">
    <property type="entry name" value="MYB FAMILY TRANSCRIPTION FACTOR PHL11"/>
    <property type="match status" value="1"/>
</dbReference>
<dbReference type="InterPro" id="IPR006447">
    <property type="entry name" value="Myb_dom_plants"/>
</dbReference>
<dbReference type="Proteomes" id="UP001141253">
    <property type="component" value="Chromosome 16"/>
</dbReference>
<feature type="region of interest" description="Disordered" evidence="5">
    <location>
        <begin position="14"/>
        <end position="48"/>
    </location>
</feature>
<dbReference type="EMBL" id="JAPFFI010000027">
    <property type="protein sequence ID" value="KAJ6303248.1"/>
    <property type="molecule type" value="Genomic_DNA"/>
</dbReference>
<evidence type="ECO:0000256" key="5">
    <source>
        <dbReference type="SAM" id="MobiDB-lite"/>
    </source>
</evidence>
<keyword evidence="2" id="KW-0805">Transcription regulation</keyword>
<reference evidence="6" key="1">
    <citation type="submission" date="2022-10" db="EMBL/GenBank/DDBJ databases">
        <authorList>
            <person name="Hyden B.L."/>
            <person name="Feng K."/>
            <person name="Yates T."/>
            <person name="Jawdy S."/>
            <person name="Smart L.B."/>
            <person name="Muchero W."/>
        </authorList>
    </citation>
    <scope>NUCLEOTIDE SEQUENCE</scope>
    <source>
        <tissue evidence="6">Shoot tip</tissue>
    </source>
</reference>
<feature type="compositionally biased region" description="Polar residues" evidence="5">
    <location>
        <begin position="14"/>
        <end position="27"/>
    </location>
</feature>
<dbReference type="NCBIfam" id="TIGR01557">
    <property type="entry name" value="myb_SHAQKYF"/>
    <property type="match status" value="1"/>
</dbReference>
<keyword evidence="7" id="KW-1185">Reference proteome</keyword>
<dbReference type="SUPFAM" id="SSF46689">
    <property type="entry name" value="Homeodomain-like"/>
    <property type="match status" value="1"/>
</dbReference>
<evidence type="ECO:0000313" key="6">
    <source>
        <dbReference type="EMBL" id="KAJ6303248.1"/>
    </source>
</evidence>
<protein>
    <submittedName>
        <fullName evidence="6">Uncharacterized protein</fullName>
    </submittedName>
</protein>
<evidence type="ECO:0000313" key="7">
    <source>
        <dbReference type="Proteomes" id="UP001141253"/>
    </source>
</evidence>
<gene>
    <name evidence="6" type="ORF">OIU77_017182</name>
</gene>
<comment type="caution">
    <text evidence="6">The sequence shown here is derived from an EMBL/GenBank/DDBJ whole genome shotgun (WGS) entry which is preliminary data.</text>
</comment>